<dbReference type="Gene3D" id="1.10.760.10">
    <property type="entry name" value="Cytochrome c-like domain"/>
    <property type="match status" value="1"/>
</dbReference>
<feature type="binding site" description="covalent" evidence="8">
    <location>
        <position position="54"/>
    </location>
    <ligand>
        <name>heme c</name>
        <dbReference type="ChEBI" id="CHEBI:61717"/>
    </ligand>
</feature>
<dbReference type="PROSITE" id="PS51007">
    <property type="entry name" value="CYTC"/>
    <property type="match status" value="1"/>
</dbReference>
<dbReference type="KEGG" id="wma:WM2015_1304"/>
<dbReference type="Pfam" id="PF02167">
    <property type="entry name" value="Cytochrom_C1"/>
    <property type="match status" value="1"/>
</dbReference>
<sequence length="245" mass="27754">MKLSKSFVGLLAGMLGLTAQAAGGGDYDHANVNVHDIASLQRGAAMFVNYCMGCHSAQYMRYQRLSEDLELSEEEIEQFLILGDQEIGDYMKTSMPYEQATAWFGKAPPDLTLTARSRGEDWIYTFLRSYYLSDEGWNNTVLANAAMPNVLWELQGVQRPITETVVDEAGTPHTQVVSLELDQPGMMSEEEFDAAVRDLVAFMSYMAEPAVLKRERMGAWVLLFLSLFTFLSYLLYQEYWKDVKK</sequence>
<name>A0A0K0XVL4_9GAMM</name>
<dbReference type="InterPro" id="IPR009056">
    <property type="entry name" value="Cyt_c-like_dom"/>
</dbReference>
<dbReference type="PANTHER" id="PTHR10266">
    <property type="entry name" value="CYTOCHROME C1"/>
    <property type="match status" value="1"/>
</dbReference>
<accession>A0A0K0XVL4</accession>
<dbReference type="GO" id="GO:0016020">
    <property type="term" value="C:membrane"/>
    <property type="evidence" value="ECO:0007669"/>
    <property type="project" value="UniProtKB-SubCell"/>
</dbReference>
<dbReference type="GO" id="GO:0020037">
    <property type="term" value="F:heme binding"/>
    <property type="evidence" value="ECO:0007669"/>
    <property type="project" value="InterPro"/>
</dbReference>
<dbReference type="Gene3D" id="1.20.5.100">
    <property type="entry name" value="Cytochrome c1, transmembrane anchor, C-terminal"/>
    <property type="match status" value="1"/>
</dbReference>
<dbReference type="GO" id="GO:0046872">
    <property type="term" value="F:metal ion binding"/>
    <property type="evidence" value="ECO:0007669"/>
    <property type="project" value="UniProtKB-KW"/>
</dbReference>
<keyword evidence="2 8" id="KW-0349">Heme</keyword>
<dbReference type="InterPro" id="IPR036909">
    <property type="entry name" value="Cyt_c-like_dom_sf"/>
</dbReference>
<evidence type="ECO:0000256" key="8">
    <source>
        <dbReference type="PIRSR" id="PIRSR602326-1"/>
    </source>
</evidence>
<keyword evidence="10" id="KW-1185">Reference proteome</keyword>
<evidence type="ECO:0000313" key="9">
    <source>
        <dbReference type="EMBL" id="AKS41677.1"/>
    </source>
</evidence>
<comment type="cofactor">
    <cofactor evidence="8">
        <name>heme c</name>
        <dbReference type="ChEBI" id="CHEBI:61717"/>
    </cofactor>
    <text evidence="8">Binds 1 heme c group covalently per subunit.</text>
</comment>
<evidence type="ECO:0000256" key="7">
    <source>
        <dbReference type="ARBA" id="ARBA00023136"/>
    </source>
</evidence>
<keyword evidence="5" id="KW-1133">Transmembrane helix</keyword>
<keyword evidence="4 8" id="KW-0479">Metal-binding</keyword>
<dbReference type="EMBL" id="CP012154">
    <property type="protein sequence ID" value="AKS41677.1"/>
    <property type="molecule type" value="Genomic_DNA"/>
</dbReference>
<evidence type="ECO:0000256" key="2">
    <source>
        <dbReference type="ARBA" id="ARBA00022617"/>
    </source>
</evidence>
<gene>
    <name evidence="9" type="ORF">WM2015_1304</name>
</gene>
<dbReference type="Proteomes" id="UP000066624">
    <property type="component" value="Chromosome"/>
</dbReference>
<evidence type="ECO:0000256" key="6">
    <source>
        <dbReference type="ARBA" id="ARBA00023004"/>
    </source>
</evidence>
<dbReference type="GO" id="GO:0009055">
    <property type="term" value="F:electron transfer activity"/>
    <property type="evidence" value="ECO:0007669"/>
    <property type="project" value="InterPro"/>
</dbReference>
<protein>
    <submittedName>
        <fullName evidence="9">Ubiquinol cytochrome C oxidoreductase, cytochrome C1 subunit</fullName>
    </submittedName>
</protein>
<dbReference type="RefSeq" id="WP_049725299.1">
    <property type="nucleotide sequence ID" value="NZ_CP012154.1"/>
</dbReference>
<evidence type="ECO:0000256" key="4">
    <source>
        <dbReference type="ARBA" id="ARBA00022723"/>
    </source>
</evidence>
<keyword evidence="3" id="KW-0812">Transmembrane</keyword>
<dbReference type="STRING" id="1579979.WM2015_1304"/>
<dbReference type="PATRIC" id="fig|1579979.3.peg.1338"/>
<evidence type="ECO:0000256" key="1">
    <source>
        <dbReference type="ARBA" id="ARBA00004370"/>
    </source>
</evidence>
<feature type="binding site" description="covalent" evidence="8">
    <location>
        <position position="51"/>
    </location>
    <ligand>
        <name>heme c</name>
        <dbReference type="ChEBI" id="CHEBI:61717"/>
    </ligand>
</feature>
<keyword evidence="7" id="KW-0472">Membrane</keyword>
<proteinExistence type="predicted"/>
<evidence type="ECO:0000313" key="10">
    <source>
        <dbReference type="Proteomes" id="UP000066624"/>
    </source>
</evidence>
<evidence type="ECO:0000256" key="3">
    <source>
        <dbReference type="ARBA" id="ARBA00022692"/>
    </source>
</evidence>
<dbReference type="OrthoDB" id="9798864at2"/>
<feature type="binding site" description="covalent" evidence="8">
    <location>
        <position position="55"/>
    </location>
    <ligand>
        <name>heme c</name>
        <dbReference type="ChEBI" id="CHEBI:61717"/>
    </ligand>
</feature>
<reference evidence="9 10" key="1">
    <citation type="submission" date="2015-07" db="EMBL/GenBank/DDBJ databases">
        <authorList>
            <person name="Noorani M."/>
        </authorList>
    </citation>
    <scope>NUCLEOTIDE SEQUENCE [LARGE SCALE GENOMIC DNA]</scope>
    <source>
        <strain evidence="9 10">KCTC 42284</strain>
    </source>
</reference>
<evidence type="ECO:0000256" key="5">
    <source>
        <dbReference type="ARBA" id="ARBA00022989"/>
    </source>
</evidence>
<dbReference type="InterPro" id="IPR002326">
    <property type="entry name" value="Cyt_c1"/>
</dbReference>
<comment type="subcellular location">
    <subcellularLocation>
        <location evidence="1">Membrane</location>
    </subcellularLocation>
</comment>
<dbReference type="PANTHER" id="PTHR10266:SF3">
    <property type="entry name" value="CYTOCHROME C1, HEME PROTEIN, MITOCHONDRIAL"/>
    <property type="match status" value="1"/>
</dbReference>
<dbReference type="AlphaFoldDB" id="A0A0K0XVL4"/>
<organism evidence="9 10">
    <name type="scientific">Wenzhouxiangella marina</name>
    <dbReference type="NCBI Taxonomy" id="1579979"/>
    <lineage>
        <taxon>Bacteria</taxon>
        <taxon>Pseudomonadati</taxon>
        <taxon>Pseudomonadota</taxon>
        <taxon>Gammaproteobacteria</taxon>
        <taxon>Chromatiales</taxon>
        <taxon>Wenzhouxiangellaceae</taxon>
        <taxon>Wenzhouxiangella</taxon>
    </lineage>
</organism>
<keyword evidence="6 8" id="KW-0408">Iron</keyword>
<dbReference type="SUPFAM" id="SSF46626">
    <property type="entry name" value="Cytochrome c"/>
    <property type="match status" value="1"/>
</dbReference>